<keyword evidence="5 13" id="KW-0349">Heme</keyword>
<dbReference type="GO" id="GO:0020037">
    <property type="term" value="F:heme binding"/>
    <property type="evidence" value="ECO:0007669"/>
    <property type="project" value="InterPro"/>
</dbReference>
<keyword evidence="12" id="KW-0472">Membrane</keyword>
<keyword evidence="17" id="KW-1185">Reference proteome</keyword>
<evidence type="ECO:0000256" key="7">
    <source>
        <dbReference type="ARBA" id="ARBA00022723"/>
    </source>
</evidence>
<dbReference type="GO" id="GO:0016020">
    <property type="term" value="C:membrane"/>
    <property type="evidence" value="ECO:0007669"/>
    <property type="project" value="UniProtKB-SubCell"/>
</dbReference>
<evidence type="ECO:0000256" key="11">
    <source>
        <dbReference type="ARBA" id="ARBA00023033"/>
    </source>
</evidence>
<gene>
    <name evidence="16" type="ORF">F5878DRAFT_89917</name>
</gene>
<evidence type="ECO:0000256" key="2">
    <source>
        <dbReference type="ARBA" id="ARBA00004370"/>
    </source>
</evidence>
<evidence type="ECO:0000256" key="9">
    <source>
        <dbReference type="ARBA" id="ARBA00023002"/>
    </source>
</evidence>
<evidence type="ECO:0000256" key="12">
    <source>
        <dbReference type="ARBA" id="ARBA00023136"/>
    </source>
</evidence>
<evidence type="ECO:0000256" key="13">
    <source>
        <dbReference type="PIRSR" id="PIRSR602401-1"/>
    </source>
</evidence>
<name>A0AA38UFL7_9AGAR</name>
<dbReference type="PRINTS" id="PR00463">
    <property type="entry name" value="EP450I"/>
</dbReference>
<dbReference type="GO" id="GO:0005506">
    <property type="term" value="F:iron ion binding"/>
    <property type="evidence" value="ECO:0007669"/>
    <property type="project" value="InterPro"/>
</dbReference>
<dbReference type="EMBL" id="MU806098">
    <property type="protein sequence ID" value="KAJ3840012.1"/>
    <property type="molecule type" value="Genomic_DNA"/>
</dbReference>
<evidence type="ECO:0000256" key="5">
    <source>
        <dbReference type="ARBA" id="ARBA00022617"/>
    </source>
</evidence>
<evidence type="ECO:0000256" key="15">
    <source>
        <dbReference type="SAM" id="SignalP"/>
    </source>
</evidence>
<dbReference type="InterPro" id="IPR036396">
    <property type="entry name" value="Cyt_P450_sf"/>
</dbReference>
<keyword evidence="15" id="KW-0732">Signal</keyword>
<evidence type="ECO:0000256" key="6">
    <source>
        <dbReference type="ARBA" id="ARBA00022692"/>
    </source>
</evidence>
<dbReference type="InterPro" id="IPR001128">
    <property type="entry name" value="Cyt_P450"/>
</dbReference>
<dbReference type="AlphaFoldDB" id="A0AA38UFL7"/>
<comment type="subcellular location">
    <subcellularLocation>
        <location evidence="2">Membrane</location>
    </subcellularLocation>
</comment>
<keyword evidence="10 13" id="KW-0408">Iron</keyword>
<dbReference type="PROSITE" id="PS00086">
    <property type="entry name" value="CYTOCHROME_P450"/>
    <property type="match status" value="1"/>
</dbReference>
<reference evidence="16" key="1">
    <citation type="submission" date="2022-08" db="EMBL/GenBank/DDBJ databases">
        <authorList>
            <consortium name="DOE Joint Genome Institute"/>
            <person name="Min B."/>
            <person name="Riley R."/>
            <person name="Sierra-Patev S."/>
            <person name="Naranjo-Ortiz M."/>
            <person name="Looney B."/>
            <person name="Konkel Z."/>
            <person name="Slot J.C."/>
            <person name="Sakamoto Y."/>
            <person name="Steenwyk J.L."/>
            <person name="Rokas A."/>
            <person name="Carro J."/>
            <person name="Camarero S."/>
            <person name="Ferreira P."/>
            <person name="Molpeceres G."/>
            <person name="Ruiz-Duenas F.J."/>
            <person name="Serrano A."/>
            <person name="Henrissat B."/>
            <person name="Drula E."/>
            <person name="Hughes K.W."/>
            <person name="Mata J.L."/>
            <person name="Ishikawa N.K."/>
            <person name="Vargas-Isla R."/>
            <person name="Ushijima S."/>
            <person name="Smith C.A."/>
            <person name="Ahrendt S."/>
            <person name="Andreopoulos W."/>
            <person name="He G."/>
            <person name="Labutti K."/>
            <person name="Lipzen A."/>
            <person name="Ng V."/>
            <person name="Sandor L."/>
            <person name="Barry K."/>
            <person name="Martinez A.T."/>
            <person name="Xiao Y."/>
            <person name="Gibbons J.G."/>
            <person name="Terashima K."/>
            <person name="Hibbett D.S."/>
            <person name="Grigoriev I.V."/>
        </authorList>
    </citation>
    <scope>NUCLEOTIDE SEQUENCE</scope>
    <source>
        <strain evidence="16">TFB9207</strain>
    </source>
</reference>
<evidence type="ECO:0000256" key="1">
    <source>
        <dbReference type="ARBA" id="ARBA00001971"/>
    </source>
</evidence>
<protein>
    <submittedName>
        <fullName evidence="16">Cytochrome P450</fullName>
    </submittedName>
</protein>
<dbReference type="PANTHER" id="PTHR24305:SF166">
    <property type="entry name" value="CYTOCHROME P450 12A4, MITOCHONDRIAL-RELATED"/>
    <property type="match status" value="1"/>
</dbReference>
<comment type="cofactor">
    <cofactor evidence="1 13">
        <name>heme</name>
        <dbReference type="ChEBI" id="CHEBI:30413"/>
    </cofactor>
</comment>
<dbReference type="PANTHER" id="PTHR24305">
    <property type="entry name" value="CYTOCHROME P450"/>
    <property type="match status" value="1"/>
</dbReference>
<organism evidence="16 17">
    <name type="scientific">Lentinula raphanica</name>
    <dbReference type="NCBI Taxonomy" id="153919"/>
    <lineage>
        <taxon>Eukaryota</taxon>
        <taxon>Fungi</taxon>
        <taxon>Dikarya</taxon>
        <taxon>Basidiomycota</taxon>
        <taxon>Agaricomycotina</taxon>
        <taxon>Agaricomycetes</taxon>
        <taxon>Agaricomycetidae</taxon>
        <taxon>Agaricales</taxon>
        <taxon>Marasmiineae</taxon>
        <taxon>Omphalotaceae</taxon>
        <taxon>Lentinula</taxon>
    </lineage>
</organism>
<dbReference type="InterPro" id="IPR050121">
    <property type="entry name" value="Cytochrome_P450_monoxygenase"/>
</dbReference>
<dbReference type="Pfam" id="PF00067">
    <property type="entry name" value="p450"/>
    <property type="match status" value="1"/>
</dbReference>
<evidence type="ECO:0000256" key="14">
    <source>
        <dbReference type="RuleBase" id="RU000461"/>
    </source>
</evidence>
<keyword evidence="11 14" id="KW-0503">Monooxygenase</keyword>
<dbReference type="Proteomes" id="UP001163846">
    <property type="component" value="Unassembled WGS sequence"/>
</dbReference>
<dbReference type="GO" id="GO:0004497">
    <property type="term" value="F:monooxygenase activity"/>
    <property type="evidence" value="ECO:0007669"/>
    <property type="project" value="UniProtKB-KW"/>
</dbReference>
<keyword evidence="6" id="KW-0812">Transmembrane</keyword>
<comment type="pathway">
    <text evidence="3">Secondary metabolite biosynthesis; terpenoid biosynthesis.</text>
</comment>
<keyword evidence="9 14" id="KW-0560">Oxidoreductase</keyword>
<feature type="signal peptide" evidence="15">
    <location>
        <begin position="1"/>
        <end position="23"/>
    </location>
</feature>
<dbReference type="InterPro" id="IPR017972">
    <property type="entry name" value="Cyt_P450_CS"/>
</dbReference>
<dbReference type="Gene3D" id="1.10.630.10">
    <property type="entry name" value="Cytochrome P450"/>
    <property type="match status" value="1"/>
</dbReference>
<keyword evidence="7 13" id="KW-0479">Metal-binding</keyword>
<evidence type="ECO:0000256" key="3">
    <source>
        <dbReference type="ARBA" id="ARBA00004721"/>
    </source>
</evidence>
<proteinExistence type="inferred from homology"/>
<dbReference type="SUPFAM" id="SSF48264">
    <property type="entry name" value="Cytochrome P450"/>
    <property type="match status" value="1"/>
</dbReference>
<sequence length="532" mass="59626">MINIHVIALLFLVFLWICQKVQRLRMDIQKLSVVPMRRSWIWGHEFELFKRQACEMHIKWATSMGSMYRVKAALFQPDIIVINDVAAMQYIFQNAYTYVKAPAFRPIIKRLIGNGIVYAEGEEHKHQRKLLAPAFTSNAVKAMSDDIFACADKMIHKLRAELNSSTSGTNVVVDVAPMFSTCTLDIIGRVAFGHDFGSGDSTEAKEISSAWHEDVLMAHTFVGFLAPRLINLFPWITSLPIPVLPAESVSKRIVDRLAGKLLKDVHLQALNLDSTDILSLLVRDSKIKGKSEIRLSDDELLDNITTFMMVGHETSSASLIFTLLELARNPSVQHKLRQEITAAGQLHYDSVQQLEYLDCVVKEGLRLHPALPLTERVALQDDVIPLMQPLEIKTGRRLTSVSIKAGQVFHIPLTALNVSLQIWGDNAAQFMPERWLEREDLSVHRLPHGPWAEISTFSDGPRSCIGYRLAVSELKIITAVLVRSFEFEDTGAKIEEYMLPTLQSFADGKAASLPLKVSLVSDHGCLPAVVQN</sequence>
<comment type="similarity">
    <text evidence="4 14">Belongs to the cytochrome P450 family.</text>
</comment>
<evidence type="ECO:0000313" key="16">
    <source>
        <dbReference type="EMBL" id="KAJ3840012.1"/>
    </source>
</evidence>
<dbReference type="InterPro" id="IPR002401">
    <property type="entry name" value="Cyt_P450_E_grp-I"/>
</dbReference>
<dbReference type="GO" id="GO:0016705">
    <property type="term" value="F:oxidoreductase activity, acting on paired donors, with incorporation or reduction of molecular oxygen"/>
    <property type="evidence" value="ECO:0007669"/>
    <property type="project" value="InterPro"/>
</dbReference>
<evidence type="ECO:0000313" key="17">
    <source>
        <dbReference type="Proteomes" id="UP001163846"/>
    </source>
</evidence>
<keyword evidence="8" id="KW-1133">Transmembrane helix</keyword>
<evidence type="ECO:0000256" key="4">
    <source>
        <dbReference type="ARBA" id="ARBA00010617"/>
    </source>
</evidence>
<feature type="chain" id="PRO_5041410441" evidence="15">
    <location>
        <begin position="24"/>
        <end position="532"/>
    </location>
</feature>
<comment type="caution">
    <text evidence="16">The sequence shown here is derived from an EMBL/GenBank/DDBJ whole genome shotgun (WGS) entry which is preliminary data.</text>
</comment>
<evidence type="ECO:0000256" key="10">
    <source>
        <dbReference type="ARBA" id="ARBA00023004"/>
    </source>
</evidence>
<dbReference type="PRINTS" id="PR00385">
    <property type="entry name" value="P450"/>
</dbReference>
<accession>A0AA38UFL7</accession>
<feature type="binding site" description="axial binding residue" evidence="13">
    <location>
        <position position="464"/>
    </location>
    <ligand>
        <name>heme</name>
        <dbReference type="ChEBI" id="CHEBI:30413"/>
    </ligand>
    <ligandPart>
        <name>Fe</name>
        <dbReference type="ChEBI" id="CHEBI:18248"/>
    </ligandPart>
</feature>
<evidence type="ECO:0000256" key="8">
    <source>
        <dbReference type="ARBA" id="ARBA00022989"/>
    </source>
</evidence>